<dbReference type="EMBL" id="CCBP010000115">
    <property type="protein sequence ID" value="CDO72662.1"/>
    <property type="molecule type" value="Genomic_DNA"/>
</dbReference>
<name>A0A060SDT2_PYCCI</name>
<dbReference type="OMA" id="QDRHEFI"/>
<comment type="caution">
    <text evidence="3">The sequence shown here is derived from an EMBL/GenBank/DDBJ whole genome shotgun (WGS) entry which is preliminary data.</text>
</comment>
<accession>A0A060SDT2</accession>
<sequence length="552" mass="63333">MTTLGARKADKALRVELIFPSPFRFNSREPITLVELRMHWLLGMVRSKPQWWEKVNDPAIVAKWRREIVDEDAKPVEKLWGGEERFNYGRGEKQWPRDPITDAQLDYVLDELKYEASRRDSQTGIYATAIPKVYESRSLILRDVKAALISGVSALESTPEEERDWHPGSNQQVLDLLHPSLYCLRIGQSYIHARNSSSGDPLRVQTEEEYLDNRPDLNFFLNYQPFAVSSKYQWLPTDFAVSAEGEVKPLGYINNIHPIHHHELDLHIPSILSRFTPLFEHVLSEVLSPEPPIAVNVNPYLWYQHLEEPDSNEDGSCTEKWIEFPLRGRTLQVIVKLANIVLTPEKPRYPGGSWHVEGMANEEIVATGLYYYASSNITESRLAFRTVVGHPNVSDMKHQHGDVQGFYTAYGFARYDGMNQALGHLIAEEDKCIAFPNVYQHRVDGFELTDPSKPGHRKTLCFSLVDPTARIHSTSDVPPKQEDWMTDEVMNLPALQKLPVELSSMVMNMAKLGTIGRKQAERIREELMGERGKFRAKHSQAVFELEFRMCEH</sequence>
<keyword evidence="4" id="KW-1185">Reference proteome</keyword>
<feature type="domain" description="DUF4246" evidence="2">
    <location>
        <begin position="13"/>
        <end position="67"/>
    </location>
</feature>
<evidence type="ECO:0000259" key="2">
    <source>
        <dbReference type="Pfam" id="PF21666"/>
    </source>
</evidence>
<dbReference type="HOGENOM" id="CLU_012066_3_2_1"/>
<dbReference type="OrthoDB" id="415532at2759"/>
<dbReference type="STRING" id="5643.A0A060SDT2"/>
<reference evidence="3" key="1">
    <citation type="submission" date="2014-01" db="EMBL/GenBank/DDBJ databases">
        <title>The genome of the white-rot fungus Pycnoporus cinnabarinus: a basidiomycete model with a versatile arsenal for lignocellulosic biomass breakdown.</title>
        <authorList>
            <person name="Levasseur A."/>
            <person name="Lomascolo A."/>
            <person name="Ruiz-Duenas F.J."/>
            <person name="Uzan E."/>
            <person name="Piumi F."/>
            <person name="Kues U."/>
            <person name="Ram A.F.J."/>
            <person name="Murat C."/>
            <person name="Haon M."/>
            <person name="Benoit I."/>
            <person name="Arfi Y."/>
            <person name="Chevret D."/>
            <person name="Drula E."/>
            <person name="Kwon M.J."/>
            <person name="Gouret P."/>
            <person name="Lesage-Meessen L."/>
            <person name="Lombard V."/>
            <person name="Mariette J."/>
            <person name="Noirot C."/>
            <person name="Park J."/>
            <person name="Patyshakuliyeva A."/>
            <person name="Wieneger R.A.B."/>
            <person name="Wosten H.A.B."/>
            <person name="Martin F."/>
            <person name="Coutinho P.M."/>
            <person name="de Vries R."/>
            <person name="Martinez A.T."/>
            <person name="Klopp C."/>
            <person name="Pontarotti P."/>
            <person name="Henrissat B."/>
            <person name="Record E."/>
        </authorList>
    </citation>
    <scope>NUCLEOTIDE SEQUENCE [LARGE SCALE GENOMIC DNA]</scope>
    <source>
        <strain evidence="3">BRFM137</strain>
    </source>
</reference>
<dbReference type="InterPro" id="IPR025340">
    <property type="entry name" value="DUF4246"/>
</dbReference>
<dbReference type="Pfam" id="PF21666">
    <property type="entry name" value="DUF4246_N"/>
    <property type="match status" value="1"/>
</dbReference>
<feature type="domain" description="DUF4246" evidence="1">
    <location>
        <begin position="103"/>
        <end position="487"/>
    </location>
</feature>
<dbReference type="InterPro" id="IPR049207">
    <property type="entry name" value="DUF4246_N"/>
</dbReference>
<dbReference type="Pfam" id="PF14033">
    <property type="entry name" value="DUF4246"/>
    <property type="match status" value="1"/>
</dbReference>
<dbReference type="PANTHER" id="PTHR33119:SF1">
    <property type="entry name" value="FE2OG DIOXYGENASE DOMAIN-CONTAINING PROTEIN"/>
    <property type="match status" value="1"/>
</dbReference>
<proteinExistence type="predicted"/>
<dbReference type="InterPro" id="IPR049192">
    <property type="entry name" value="DUF4246_C"/>
</dbReference>
<evidence type="ECO:0000313" key="4">
    <source>
        <dbReference type="Proteomes" id="UP000029665"/>
    </source>
</evidence>
<evidence type="ECO:0000313" key="3">
    <source>
        <dbReference type="EMBL" id="CDO72662.1"/>
    </source>
</evidence>
<dbReference type="AlphaFoldDB" id="A0A060SDT2"/>
<evidence type="ECO:0000259" key="1">
    <source>
        <dbReference type="Pfam" id="PF14033"/>
    </source>
</evidence>
<dbReference type="PANTHER" id="PTHR33119">
    <property type="entry name" value="IFI3P"/>
    <property type="match status" value="1"/>
</dbReference>
<gene>
    <name evidence="3" type="ORF">BN946_scf184985.g81</name>
</gene>
<dbReference type="Proteomes" id="UP000029665">
    <property type="component" value="Unassembled WGS sequence"/>
</dbReference>
<protein>
    <submittedName>
        <fullName evidence="3">Uncharacterized protein</fullName>
    </submittedName>
</protein>
<organism evidence="3 4">
    <name type="scientific">Pycnoporus cinnabarinus</name>
    <name type="common">Cinnabar-red polypore</name>
    <name type="synonym">Trametes cinnabarina</name>
    <dbReference type="NCBI Taxonomy" id="5643"/>
    <lineage>
        <taxon>Eukaryota</taxon>
        <taxon>Fungi</taxon>
        <taxon>Dikarya</taxon>
        <taxon>Basidiomycota</taxon>
        <taxon>Agaricomycotina</taxon>
        <taxon>Agaricomycetes</taxon>
        <taxon>Polyporales</taxon>
        <taxon>Polyporaceae</taxon>
        <taxon>Trametes</taxon>
    </lineage>
</organism>